<sequence>MANSKIAISSLIIEKLDIERRCGRIAFTGQTIERVVGILGHNPTCISAANEIVGLVVGISAGTAVRAFAADAVA</sequence>
<dbReference type="EMBL" id="RBTN01000179">
    <property type="protein sequence ID" value="RMT75238.1"/>
    <property type="molecule type" value="Genomic_DNA"/>
</dbReference>
<comment type="caution">
    <text evidence="1">The sequence shown here is derived from an EMBL/GenBank/DDBJ whole genome shotgun (WGS) entry which is preliminary data.</text>
</comment>
<evidence type="ECO:0000313" key="1">
    <source>
        <dbReference type="EMBL" id="RMT75238.1"/>
    </source>
</evidence>
<gene>
    <name evidence="1" type="ORF">ALP42_200154</name>
</gene>
<protein>
    <submittedName>
        <fullName evidence="1">Uncharacterized protein</fullName>
    </submittedName>
</protein>
<evidence type="ECO:0000313" key="2">
    <source>
        <dbReference type="Proteomes" id="UP000268636"/>
    </source>
</evidence>
<dbReference type="AlphaFoldDB" id="A0AB74BIM7"/>
<dbReference type="Proteomes" id="UP000268636">
    <property type="component" value="Unassembled WGS sequence"/>
</dbReference>
<name>A0AB74BIM7_PSESS</name>
<organism evidence="1 2">
    <name type="scientific">Pseudomonas savastanoi pv. nerii</name>
    <dbReference type="NCBI Taxonomy" id="360921"/>
    <lineage>
        <taxon>Bacteria</taxon>
        <taxon>Pseudomonadati</taxon>
        <taxon>Pseudomonadota</taxon>
        <taxon>Gammaproteobacteria</taxon>
        <taxon>Pseudomonadales</taxon>
        <taxon>Pseudomonadaceae</taxon>
        <taxon>Pseudomonas</taxon>
    </lineage>
</organism>
<reference evidence="1 2" key="1">
    <citation type="submission" date="2018-08" db="EMBL/GenBank/DDBJ databases">
        <title>Recombination of ecologically and evolutionarily significant loci maintains genetic cohesion in the Pseudomonas syringae species complex.</title>
        <authorList>
            <person name="Dillon M."/>
            <person name="Thakur S."/>
            <person name="Almeida R.N.D."/>
            <person name="Weir B.S."/>
            <person name="Guttman D.S."/>
        </authorList>
    </citation>
    <scope>NUCLEOTIDE SEQUENCE [LARGE SCALE GENOMIC DNA]</scope>
    <source>
        <strain evidence="1 2">ICMP 13786</strain>
    </source>
</reference>
<accession>A0AB74BIM7</accession>
<proteinExistence type="predicted"/>